<evidence type="ECO:0000256" key="1">
    <source>
        <dbReference type="ARBA" id="ARBA00007711"/>
    </source>
</evidence>
<feature type="transmembrane region" description="Helical" evidence="2">
    <location>
        <begin position="139"/>
        <end position="159"/>
    </location>
</feature>
<organism evidence="3 4">
    <name type="scientific">Anaeramoeba flamelloides</name>
    <dbReference type="NCBI Taxonomy" id="1746091"/>
    <lineage>
        <taxon>Eukaryota</taxon>
        <taxon>Metamonada</taxon>
        <taxon>Anaeramoebidae</taxon>
        <taxon>Anaeramoeba</taxon>
    </lineage>
</organism>
<dbReference type="PANTHER" id="PTHR47399:SF1">
    <property type="entry name" value="TRANSMEMBRANE PROTEIN 121B"/>
    <property type="match status" value="1"/>
</dbReference>
<feature type="transmembrane region" description="Helical" evidence="2">
    <location>
        <begin position="26"/>
        <end position="48"/>
    </location>
</feature>
<dbReference type="InterPro" id="IPR032776">
    <property type="entry name" value="CECR6/TMEM121"/>
</dbReference>
<dbReference type="Pfam" id="PF14997">
    <property type="entry name" value="CECR6_TMEM121"/>
    <property type="match status" value="1"/>
</dbReference>
<comment type="similarity">
    <text evidence="1">Belongs to the TMEM121 family.</text>
</comment>
<feature type="transmembrane region" description="Helical" evidence="2">
    <location>
        <begin position="411"/>
        <end position="433"/>
    </location>
</feature>
<feature type="transmembrane region" description="Helical" evidence="2">
    <location>
        <begin position="103"/>
        <end position="127"/>
    </location>
</feature>
<proteinExistence type="inferred from homology"/>
<evidence type="ECO:0000313" key="3">
    <source>
        <dbReference type="EMBL" id="KAJ6241478.1"/>
    </source>
</evidence>
<feature type="transmembrane region" description="Helical" evidence="2">
    <location>
        <begin position="278"/>
        <end position="300"/>
    </location>
</feature>
<evidence type="ECO:0000313" key="4">
    <source>
        <dbReference type="Proteomes" id="UP001150062"/>
    </source>
</evidence>
<feature type="transmembrane region" description="Helical" evidence="2">
    <location>
        <begin position="349"/>
        <end position="371"/>
    </location>
</feature>
<feature type="transmembrane region" description="Helical" evidence="2">
    <location>
        <begin position="445"/>
        <end position="465"/>
    </location>
</feature>
<sequence length="644" mass="73574">MKVEDKIAEGTSKPQTKTVNKRELPINYSFVSALVALIILIAQCVLIVEYGKKVEVGMAWVAVITICFVVLMLLLIGSYLCVHFKKTSRTSYYGVYTERKGNNFLILLEAFTIMYTVLLCTVLLVYYSGSQEKLSKNEILGPTVFESTLSLSALIFYCVQRTIRHSDPLDPFRTIVELEVIEICLDTLDSVNLYCTFATALFSKELGVLKAIVPYVCGLWFATVCLRILLTFMLHRNLDHKIWYKLGIRGPNDSWDDFLFLSEKESYFRISVGLKYRAISQAIVIPIETAVLIIRIILLAKSPTKHDFIMIGKNLSSLWRSIAVLATSSEPSDRCLQDKFKKPPQKLQASIWFFLVLASFIFTCTSLDLFIQKGYSMGWVIFGITSTVLIVVLLLCSFFNKYNRFFGSMEFWLLAFFFAFVAFAGFRIPLLFWKANTFSTSVNNFFSQTILSLILQGFLVFIFGMSKLMLLFHMKNTRYADHINGYYYICDKSAPLIINSINVEGTMDFLSAIDLFQNYQFTQLDVSSKRASIAFSFFEILSSMICYGSTWLLASSGMEAEEIPTFKAISRFVRMFVDVGSIILRIVVGAKTNTMSTIWIVKNIYQIFHGISQITRVRSEVKSKYRPNSIRSTSQAYQYYKDDN</sequence>
<feature type="transmembrane region" description="Helical" evidence="2">
    <location>
        <begin position="533"/>
        <end position="552"/>
    </location>
</feature>
<evidence type="ECO:0000256" key="2">
    <source>
        <dbReference type="SAM" id="Phobius"/>
    </source>
</evidence>
<keyword evidence="4" id="KW-1185">Reference proteome</keyword>
<keyword evidence="2 3" id="KW-0812">Transmembrane</keyword>
<name>A0ABQ8Y9I5_9EUKA</name>
<feature type="transmembrane region" description="Helical" evidence="2">
    <location>
        <begin position="212"/>
        <end position="234"/>
    </location>
</feature>
<gene>
    <name evidence="3" type="ORF">M0813_23265</name>
</gene>
<keyword evidence="2" id="KW-1133">Transmembrane helix</keyword>
<comment type="caution">
    <text evidence="3">The sequence shown here is derived from an EMBL/GenBank/DDBJ whole genome shotgun (WGS) entry which is preliminary data.</text>
</comment>
<accession>A0ABQ8Y9I5</accession>
<reference evidence="3" key="1">
    <citation type="submission" date="2022-08" db="EMBL/GenBank/DDBJ databases">
        <title>Novel sulfate-reducing endosymbionts in the free-living metamonad Anaeramoeba.</title>
        <authorList>
            <person name="Jerlstrom-Hultqvist J."/>
            <person name="Cepicka I."/>
            <person name="Gallot-Lavallee L."/>
            <person name="Salas-Leiva D."/>
            <person name="Curtis B.A."/>
            <person name="Zahonova K."/>
            <person name="Pipaliya S."/>
            <person name="Dacks J."/>
            <person name="Roger A.J."/>
        </authorList>
    </citation>
    <scope>NUCLEOTIDE SEQUENCE</scope>
    <source>
        <strain evidence="3">Schooner1</strain>
    </source>
</reference>
<feature type="transmembrane region" description="Helical" evidence="2">
    <location>
        <begin position="60"/>
        <end position="82"/>
    </location>
</feature>
<protein>
    <submittedName>
        <fullName evidence="3">Transmembrane protein</fullName>
    </submittedName>
</protein>
<feature type="transmembrane region" description="Helical" evidence="2">
    <location>
        <begin position="377"/>
        <end position="399"/>
    </location>
</feature>
<dbReference type="InterPro" id="IPR026624">
    <property type="entry name" value="CECR6"/>
</dbReference>
<feature type="transmembrane region" description="Helical" evidence="2">
    <location>
        <begin position="572"/>
        <end position="590"/>
    </location>
</feature>
<keyword evidence="2" id="KW-0472">Membrane</keyword>
<dbReference type="Proteomes" id="UP001150062">
    <property type="component" value="Unassembled WGS sequence"/>
</dbReference>
<dbReference type="EMBL" id="JAOAOG010000193">
    <property type="protein sequence ID" value="KAJ6241478.1"/>
    <property type="molecule type" value="Genomic_DNA"/>
</dbReference>
<dbReference type="PANTHER" id="PTHR47399">
    <property type="entry name" value="TRANSMEMBRANE PROTEIN 121B"/>
    <property type="match status" value="1"/>
</dbReference>